<dbReference type="STRING" id="7238.B4HQK7"/>
<dbReference type="Proteomes" id="UP000001292">
    <property type="component" value="Unassembled WGS sequence"/>
</dbReference>
<dbReference type="EMBL" id="CH480816">
    <property type="protein sequence ID" value="EDW47742.1"/>
    <property type="molecule type" value="Genomic_DNA"/>
</dbReference>
<protein>
    <submittedName>
        <fullName evidence="2">GM20266</fullName>
    </submittedName>
</protein>
<evidence type="ECO:0000256" key="1">
    <source>
        <dbReference type="SAM" id="MobiDB-lite"/>
    </source>
</evidence>
<proteinExistence type="predicted"/>
<evidence type="ECO:0000313" key="2">
    <source>
        <dbReference type="EMBL" id="EDW47742.1"/>
    </source>
</evidence>
<keyword evidence="3" id="KW-1185">Reference proteome</keyword>
<reference evidence="2 3" key="1">
    <citation type="journal article" date="2007" name="Nature">
        <title>Evolution of genes and genomes on the Drosophila phylogeny.</title>
        <authorList>
            <consortium name="Drosophila 12 Genomes Consortium"/>
            <person name="Clark A.G."/>
            <person name="Eisen M.B."/>
            <person name="Smith D.R."/>
            <person name="Bergman C.M."/>
            <person name="Oliver B."/>
            <person name="Markow T.A."/>
            <person name="Kaufman T.C."/>
            <person name="Kellis M."/>
            <person name="Gelbart W."/>
            <person name="Iyer V.N."/>
            <person name="Pollard D.A."/>
            <person name="Sackton T.B."/>
            <person name="Larracuente A.M."/>
            <person name="Singh N.D."/>
            <person name="Abad J.P."/>
            <person name="Abt D.N."/>
            <person name="Adryan B."/>
            <person name="Aguade M."/>
            <person name="Akashi H."/>
            <person name="Anderson W.W."/>
            <person name="Aquadro C.F."/>
            <person name="Ardell D.H."/>
            <person name="Arguello R."/>
            <person name="Artieri C.G."/>
            <person name="Barbash D.A."/>
            <person name="Barker D."/>
            <person name="Barsanti P."/>
            <person name="Batterham P."/>
            <person name="Batzoglou S."/>
            <person name="Begun D."/>
            <person name="Bhutkar A."/>
            <person name="Blanco E."/>
            <person name="Bosak S.A."/>
            <person name="Bradley R.K."/>
            <person name="Brand A.D."/>
            <person name="Brent M.R."/>
            <person name="Brooks A.N."/>
            <person name="Brown R.H."/>
            <person name="Butlin R.K."/>
            <person name="Caggese C."/>
            <person name="Calvi B.R."/>
            <person name="Bernardo de Carvalho A."/>
            <person name="Caspi A."/>
            <person name="Castrezana S."/>
            <person name="Celniker S.E."/>
            <person name="Chang J.L."/>
            <person name="Chapple C."/>
            <person name="Chatterji S."/>
            <person name="Chinwalla A."/>
            <person name="Civetta A."/>
            <person name="Clifton S.W."/>
            <person name="Comeron J.M."/>
            <person name="Costello J.C."/>
            <person name="Coyne J.A."/>
            <person name="Daub J."/>
            <person name="David R.G."/>
            <person name="Delcher A.L."/>
            <person name="Delehaunty K."/>
            <person name="Do C.B."/>
            <person name="Ebling H."/>
            <person name="Edwards K."/>
            <person name="Eickbush T."/>
            <person name="Evans J.D."/>
            <person name="Filipski A."/>
            <person name="Findeiss S."/>
            <person name="Freyhult E."/>
            <person name="Fulton L."/>
            <person name="Fulton R."/>
            <person name="Garcia A.C."/>
            <person name="Gardiner A."/>
            <person name="Garfield D.A."/>
            <person name="Garvin B.E."/>
            <person name="Gibson G."/>
            <person name="Gilbert D."/>
            <person name="Gnerre S."/>
            <person name="Godfrey J."/>
            <person name="Good R."/>
            <person name="Gotea V."/>
            <person name="Gravely B."/>
            <person name="Greenberg A.J."/>
            <person name="Griffiths-Jones S."/>
            <person name="Gross S."/>
            <person name="Guigo R."/>
            <person name="Gustafson E.A."/>
            <person name="Haerty W."/>
            <person name="Hahn M.W."/>
            <person name="Halligan D.L."/>
            <person name="Halpern A.L."/>
            <person name="Halter G.M."/>
            <person name="Han M.V."/>
            <person name="Heger A."/>
            <person name="Hillier L."/>
            <person name="Hinrichs A.S."/>
            <person name="Holmes I."/>
            <person name="Hoskins R.A."/>
            <person name="Hubisz M.J."/>
            <person name="Hultmark D."/>
            <person name="Huntley M.A."/>
            <person name="Jaffe D.B."/>
            <person name="Jagadeeshan S."/>
            <person name="Jeck W.R."/>
            <person name="Johnson J."/>
            <person name="Jones C.D."/>
            <person name="Jordan W.C."/>
            <person name="Karpen G.H."/>
            <person name="Kataoka E."/>
            <person name="Keightley P.D."/>
            <person name="Kheradpour P."/>
            <person name="Kirkness E.F."/>
            <person name="Koerich L.B."/>
            <person name="Kristiansen K."/>
            <person name="Kudrna D."/>
            <person name="Kulathinal R.J."/>
            <person name="Kumar S."/>
            <person name="Kwok R."/>
            <person name="Lander E."/>
            <person name="Langley C.H."/>
            <person name="Lapoint R."/>
            <person name="Lazzaro B.P."/>
            <person name="Lee S.J."/>
            <person name="Levesque L."/>
            <person name="Li R."/>
            <person name="Lin C.F."/>
            <person name="Lin M.F."/>
            <person name="Lindblad-Toh K."/>
            <person name="Llopart A."/>
            <person name="Long M."/>
            <person name="Low L."/>
            <person name="Lozovsky E."/>
            <person name="Lu J."/>
            <person name="Luo M."/>
            <person name="Machado C.A."/>
            <person name="Makalowski W."/>
            <person name="Marzo M."/>
            <person name="Matsuda M."/>
            <person name="Matzkin L."/>
            <person name="McAllister B."/>
            <person name="McBride C.S."/>
            <person name="McKernan B."/>
            <person name="McKernan K."/>
            <person name="Mendez-Lago M."/>
            <person name="Minx P."/>
            <person name="Mollenhauer M.U."/>
            <person name="Montooth K."/>
            <person name="Mount S.M."/>
            <person name="Mu X."/>
            <person name="Myers E."/>
            <person name="Negre B."/>
            <person name="Newfeld S."/>
            <person name="Nielsen R."/>
            <person name="Noor M.A."/>
            <person name="O'Grady P."/>
            <person name="Pachter L."/>
            <person name="Papaceit M."/>
            <person name="Parisi M.J."/>
            <person name="Parisi M."/>
            <person name="Parts L."/>
            <person name="Pedersen J.S."/>
            <person name="Pesole G."/>
            <person name="Phillippy A.M."/>
            <person name="Ponting C.P."/>
            <person name="Pop M."/>
            <person name="Porcelli D."/>
            <person name="Powell J.R."/>
            <person name="Prohaska S."/>
            <person name="Pruitt K."/>
            <person name="Puig M."/>
            <person name="Quesneville H."/>
            <person name="Ram K.R."/>
            <person name="Rand D."/>
            <person name="Rasmussen M.D."/>
            <person name="Reed L.K."/>
            <person name="Reenan R."/>
            <person name="Reily A."/>
            <person name="Remington K.A."/>
            <person name="Rieger T.T."/>
            <person name="Ritchie M.G."/>
            <person name="Robin C."/>
            <person name="Rogers Y.H."/>
            <person name="Rohde C."/>
            <person name="Rozas J."/>
            <person name="Rubenfield M.J."/>
            <person name="Ruiz A."/>
            <person name="Russo S."/>
            <person name="Salzberg S.L."/>
            <person name="Sanchez-Gracia A."/>
            <person name="Saranga D.J."/>
            <person name="Sato H."/>
            <person name="Schaeffer S.W."/>
            <person name="Schatz M.C."/>
            <person name="Schlenke T."/>
            <person name="Schwartz R."/>
            <person name="Segarra C."/>
            <person name="Singh R.S."/>
            <person name="Sirot L."/>
            <person name="Sirota M."/>
            <person name="Sisneros N.B."/>
            <person name="Smith C.D."/>
            <person name="Smith T.F."/>
            <person name="Spieth J."/>
            <person name="Stage D.E."/>
            <person name="Stark A."/>
            <person name="Stephan W."/>
            <person name="Strausberg R.L."/>
            <person name="Strempel S."/>
            <person name="Sturgill D."/>
            <person name="Sutton G."/>
            <person name="Sutton G.G."/>
            <person name="Tao W."/>
            <person name="Teichmann S."/>
            <person name="Tobari Y.N."/>
            <person name="Tomimura Y."/>
            <person name="Tsolas J.M."/>
            <person name="Valente V.L."/>
            <person name="Venter E."/>
            <person name="Venter J.C."/>
            <person name="Vicario S."/>
            <person name="Vieira F.G."/>
            <person name="Vilella A.J."/>
            <person name="Villasante A."/>
            <person name="Walenz B."/>
            <person name="Wang J."/>
            <person name="Wasserman M."/>
            <person name="Watts T."/>
            <person name="Wilson D."/>
            <person name="Wilson R.K."/>
            <person name="Wing R.A."/>
            <person name="Wolfner M.F."/>
            <person name="Wong A."/>
            <person name="Wong G.K."/>
            <person name="Wu C.I."/>
            <person name="Wu G."/>
            <person name="Yamamoto D."/>
            <person name="Yang H.P."/>
            <person name="Yang S.P."/>
            <person name="Yorke J.A."/>
            <person name="Yoshida K."/>
            <person name="Zdobnov E."/>
            <person name="Zhang P."/>
            <person name="Zhang Y."/>
            <person name="Zimin A.V."/>
            <person name="Baldwin J."/>
            <person name="Abdouelleil A."/>
            <person name="Abdulkadir J."/>
            <person name="Abebe A."/>
            <person name="Abera B."/>
            <person name="Abreu J."/>
            <person name="Acer S.C."/>
            <person name="Aftuck L."/>
            <person name="Alexander A."/>
            <person name="An P."/>
            <person name="Anderson E."/>
            <person name="Anderson S."/>
            <person name="Arachi H."/>
            <person name="Azer M."/>
            <person name="Bachantsang P."/>
            <person name="Barry A."/>
            <person name="Bayul T."/>
            <person name="Berlin A."/>
            <person name="Bessette D."/>
            <person name="Bloom T."/>
            <person name="Blye J."/>
            <person name="Boguslavskiy L."/>
            <person name="Bonnet C."/>
            <person name="Boukhgalter B."/>
            <person name="Bourzgui I."/>
            <person name="Brown A."/>
            <person name="Cahill P."/>
            <person name="Channer S."/>
            <person name="Cheshatsang Y."/>
            <person name="Chuda L."/>
            <person name="Citroen M."/>
            <person name="Collymore A."/>
            <person name="Cooke P."/>
            <person name="Costello M."/>
            <person name="D'Aco K."/>
            <person name="Daza R."/>
            <person name="De Haan G."/>
            <person name="DeGray S."/>
            <person name="DeMaso C."/>
            <person name="Dhargay N."/>
            <person name="Dooley K."/>
            <person name="Dooley E."/>
            <person name="Doricent M."/>
            <person name="Dorje P."/>
            <person name="Dorjee K."/>
            <person name="Dupes A."/>
            <person name="Elong R."/>
            <person name="Falk J."/>
            <person name="Farina A."/>
            <person name="Faro S."/>
            <person name="Ferguson D."/>
            <person name="Fisher S."/>
            <person name="Foley C.D."/>
            <person name="Franke A."/>
            <person name="Friedrich D."/>
            <person name="Gadbois L."/>
            <person name="Gearin G."/>
            <person name="Gearin C.R."/>
            <person name="Giannoukos G."/>
            <person name="Goode T."/>
            <person name="Graham J."/>
            <person name="Grandbois E."/>
            <person name="Grewal S."/>
            <person name="Gyaltsen K."/>
            <person name="Hafez N."/>
            <person name="Hagos B."/>
            <person name="Hall J."/>
            <person name="Henson C."/>
            <person name="Hollinger A."/>
            <person name="Honan T."/>
            <person name="Huard M.D."/>
            <person name="Hughes L."/>
            <person name="Hurhula B."/>
            <person name="Husby M.E."/>
            <person name="Kamat A."/>
            <person name="Kanga B."/>
            <person name="Kashin S."/>
            <person name="Khazanovich D."/>
            <person name="Kisner P."/>
            <person name="Lance K."/>
            <person name="Lara M."/>
            <person name="Lee W."/>
            <person name="Lennon N."/>
            <person name="Letendre F."/>
            <person name="LeVine R."/>
            <person name="Lipovsky A."/>
            <person name="Liu X."/>
            <person name="Liu J."/>
            <person name="Liu S."/>
            <person name="Lokyitsang T."/>
            <person name="Lokyitsang Y."/>
            <person name="Lubonja R."/>
            <person name="Lui A."/>
            <person name="MacDonald P."/>
            <person name="Magnisalis V."/>
            <person name="Maru K."/>
            <person name="Matthews C."/>
            <person name="McCusker W."/>
            <person name="McDonough S."/>
            <person name="Mehta T."/>
            <person name="Meldrim J."/>
            <person name="Meneus L."/>
            <person name="Mihai O."/>
            <person name="Mihalev A."/>
            <person name="Mihova T."/>
            <person name="Mittelman R."/>
            <person name="Mlenga V."/>
            <person name="Montmayeur A."/>
            <person name="Mulrain L."/>
            <person name="Navidi A."/>
            <person name="Naylor J."/>
            <person name="Negash T."/>
            <person name="Nguyen T."/>
            <person name="Nguyen N."/>
            <person name="Nicol R."/>
            <person name="Norbu C."/>
            <person name="Norbu N."/>
            <person name="Novod N."/>
            <person name="O'Neill B."/>
            <person name="Osman S."/>
            <person name="Markiewicz E."/>
            <person name="Oyono O.L."/>
            <person name="Patti C."/>
            <person name="Phunkhang P."/>
            <person name="Pierre F."/>
            <person name="Priest M."/>
            <person name="Raghuraman S."/>
            <person name="Rege F."/>
            <person name="Reyes R."/>
            <person name="Rise C."/>
            <person name="Rogov P."/>
            <person name="Ross K."/>
            <person name="Ryan E."/>
            <person name="Settipalli S."/>
            <person name="Shea T."/>
            <person name="Sherpa N."/>
            <person name="Shi L."/>
            <person name="Shih D."/>
            <person name="Sparrow T."/>
            <person name="Spaulding J."/>
            <person name="Stalker J."/>
            <person name="Stange-Thomann N."/>
            <person name="Stavropoulos S."/>
            <person name="Stone C."/>
            <person name="Strader C."/>
            <person name="Tesfaye S."/>
            <person name="Thomson T."/>
            <person name="Thoulutsang Y."/>
            <person name="Thoulutsang D."/>
            <person name="Topham K."/>
            <person name="Topping I."/>
            <person name="Tsamla T."/>
            <person name="Vassiliev H."/>
            <person name="Vo A."/>
            <person name="Wangchuk T."/>
            <person name="Wangdi T."/>
            <person name="Weiand M."/>
            <person name="Wilkinson J."/>
            <person name="Wilson A."/>
            <person name="Yadav S."/>
            <person name="Young G."/>
            <person name="Yu Q."/>
            <person name="Zembek L."/>
            <person name="Zhong D."/>
            <person name="Zimmer A."/>
            <person name="Zwirko Z."/>
            <person name="Jaffe D.B."/>
            <person name="Alvarez P."/>
            <person name="Brockman W."/>
            <person name="Butler J."/>
            <person name="Chin C."/>
            <person name="Gnerre S."/>
            <person name="Grabherr M."/>
            <person name="Kleber M."/>
            <person name="Mauceli E."/>
            <person name="MacCallum I."/>
        </authorList>
    </citation>
    <scope>NUCLEOTIDE SEQUENCE [LARGE SCALE GENOMIC DNA]</scope>
    <source>
        <strain evidence="3">Rob3c / Tucson 14021-0248.25</strain>
    </source>
</reference>
<accession>B4HQK7</accession>
<feature type="region of interest" description="Disordered" evidence="1">
    <location>
        <begin position="15"/>
        <end position="57"/>
    </location>
</feature>
<gene>
    <name evidence="2" type="primary">Dsec\GM20266</name>
    <name evidence="2" type="ORF">Dsec_GM20266</name>
</gene>
<name>B4HQK7_DROSE</name>
<dbReference type="PhylomeDB" id="B4HQK7"/>
<organism evidence="3">
    <name type="scientific">Drosophila sechellia</name>
    <name type="common">Fruit fly</name>
    <dbReference type="NCBI Taxonomy" id="7238"/>
    <lineage>
        <taxon>Eukaryota</taxon>
        <taxon>Metazoa</taxon>
        <taxon>Ecdysozoa</taxon>
        <taxon>Arthropoda</taxon>
        <taxon>Hexapoda</taxon>
        <taxon>Insecta</taxon>
        <taxon>Pterygota</taxon>
        <taxon>Neoptera</taxon>
        <taxon>Endopterygota</taxon>
        <taxon>Diptera</taxon>
        <taxon>Brachycera</taxon>
        <taxon>Muscomorpha</taxon>
        <taxon>Ephydroidea</taxon>
        <taxon>Drosophilidae</taxon>
        <taxon>Drosophila</taxon>
        <taxon>Sophophora</taxon>
    </lineage>
</organism>
<dbReference type="HOGENOM" id="CLU_3034644_0_0_1"/>
<evidence type="ECO:0000313" key="3">
    <source>
        <dbReference type="Proteomes" id="UP000001292"/>
    </source>
</evidence>
<dbReference type="AlphaFoldDB" id="B4HQK7"/>
<sequence length="57" mass="6304">MREEDLQLALQMVASTSVSSSLEEENDGAAATSPGNSPKPLRRVLDLSERRKQFRSN</sequence>